<comment type="caution">
    <text evidence="1">The sequence shown here is derived from an EMBL/GenBank/DDBJ whole genome shotgun (WGS) entry which is preliminary data.</text>
</comment>
<evidence type="ECO:0000313" key="2">
    <source>
        <dbReference type="Proteomes" id="UP000814128"/>
    </source>
</evidence>
<reference evidence="1" key="1">
    <citation type="submission" date="2021-02" db="EMBL/GenBank/DDBJ databases">
        <authorList>
            <consortium name="DOE Joint Genome Institute"/>
            <person name="Ahrendt S."/>
            <person name="Looney B.P."/>
            <person name="Miyauchi S."/>
            <person name="Morin E."/>
            <person name="Drula E."/>
            <person name="Courty P.E."/>
            <person name="Chicoki N."/>
            <person name="Fauchery L."/>
            <person name="Kohler A."/>
            <person name="Kuo A."/>
            <person name="Labutti K."/>
            <person name="Pangilinan J."/>
            <person name="Lipzen A."/>
            <person name="Riley R."/>
            <person name="Andreopoulos W."/>
            <person name="He G."/>
            <person name="Johnson J."/>
            <person name="Barry K.W."/>
            <person name="Grigoriev I.V."/>
            <person name="Nagy L."/>
            <person name="Hibbett D."/>
            <person name="Henrissat B."/>
            <person name="Matheny P.B."/>
            <person name="Labbe J."/>
            <person name="Martin F."/>
        </authorList>
    </citation>
    <scope>NUCLEOTIDE SEQUENCE</scope>
    <source>
        <strain evidence="1">EC-137</strain>
    </source>
</reference>
<gene>
    <name evidence="1" type="ORF">K488DRAFT_91467</name>
</gene>
<reference evidence="1" key="2">
    <citation type="journal article" date="2022" name="New Phytol.">
        <title>Evolutionary transition to the ectomycorrhizal habit in the genomes of a hyperdiverse lineage of mushroom-forming fungi.</title>
        <authorList>
            <person name="Looney B."/>
            <person name="Miyauchi S."/>
            <person name="Morin E."/>
            <person name="Drula E."/>
            <person name="Courty P.E."/>
            <person name="Kohler A."/>
            <person name="Kuo A."/>
            <person name="LaButti K."/>
            <person name="Pangilinan J."/>
            <person name="Lipzen A."/>
            <person name="Riley R."/>
            <person name="Andreopoulos W."/>
            <person name="He G."/>
            <person name="Johnson J."/>
            <person name="Nolan M."/>
            <person name="Tritt A."/>
            <person name="Barry K.W."/>
            <person name="Grigoriev I.V."/>
            <person name="Nagy L.G."/>
            <person name="Hibbett D."/>
            <person name="Henrissat B."/>
            <person name="Matheny P.B."/>
            <person name="Labbe J."/>
            <person name="Martin F.M."/>
        </authorList>
    </citation>
    <scope>NUCLEOTIDE SEQUENCE</scope>
    <source>
        <strain evidence="1">EC-137</strain>
    </source>
</reference>
<sequence>MTSPPTAPIPDAPSSSPSPEPAPHTVTLLSFSPGQPLIQLPSPARTRPPRHSDSNIPPNEHPRARWAARQRHPDGLPSRTLHLFRAPIYHADGTATWRLKCRPPVPVPLYQATPTLFVTQTQPTYVTLSDLKITNPLVVSALITVINPRDDGDPLLRRPKSGDRLLLPNETICRPWHVIARQLLLWFMNDPLSSLWHLPPTRPLPDRSCPSVADAPFHTSTVYLTHSPDILESYAEHQLEYGFIARANGDQLAGVYLFHEPPAFDPPVYPHCPASQ</sequence>
<evidence type="ECO:0000313" key="1">
    <source>
        <dbReference type="EMBL" id="KAI0027020.1"/>
    </source>
</evidence>
<dbReference type="EMBL" id="MU274044">
    <property type="protein sequence ID" value="KAI0027020.1"/>
    <property type="molecule type" value="Genomic_DNA"/>
</dbReference>
<name>A0ACB8Q5M1_9AGAM</name>
<dbReference type="Proteomes" id="UP000814128">
    <property type="component" value="Unassembled WGS sequence"/>
</dbReference>
<accession>A0ACB8Q5M1</accession>
<organism evidence="1 2">
    <name type="scientific">Vararia minispora EC-137</name>
    <dbReference type="NCBI Taxonomy" id="1314806"/>
    <lineage>
        <taxon>Eukaryota</taxon>
        <taxon>Fungi</taxon>
        <taxon>Dikarya</taxon>
        <taxon>Basidiomycota</taxon>
        <taxon>Agaricomycotina</taxon>
        <taxon>Agaricomycetes</taxon>
        <taxon>Russulales</taxon>
        <taxon>Lachnocladiaceae</taxon>
        <taxon>Vararia</taxon>
    </lineage>
</organism>
<keyword evidence="2" id="KW-1185">Reference proteome</keyword>
<protein>
    <submittedName>
        <fullName evidence="1">Uncharacterized protein</fullName>
    </submittedName>
</protein>
<proteinExistence type="predicted"/>